<dbReference type="Pfam" id="PF02353">
    <property type="entry name" value="CMAS"/>
    <property type="match status" value="1"/>
</dbReference>
<proteinExistence type="predicted"/>
<dbReference type="AlphaFoldDB" id="X0Z826"/>
<dbReference type="InterPro" id="IPR029063">
    <property type="entry name" value="SAM-dependent_MTases_sf"/>
</dbReference>
<dbReference type="EMBL" id="BART01007906">
    <property type="protein sequence ID" value="GAG65540.1"/>
    <property type="molecule type" value="Genomic_DNA"/>
</dbReference>
<protein>
    <submittedName>
        <fullName evidence="1">Uncharacterized protein</fullName>
    </submittedName>
</protein>
<gene>
    <name evidence="1" type="ORF">S01H4_17894</name>
</gene>
<sequence>YIQGLAARGMNWARMLIRKVVNLSPHYAKTVAAWYERMMANASEMIEHMGESGFRAWQVYLSGGSQTLLNGSTHVYRVYCQAK</sequence>
<accession>X0Z826</accession>
<dbReference type="SUPFAM" id="SSF53335">
    <property type="entry name" value="S-adenosyl-L-methionine-dependent methyltransferases"/>
    <property type="match status" value="1"/>
</dbReference>
<evidence type="ECO:0000313" key="1">
    <source>
        <dbReference type="EMBL" id="GAG65540.1"/>
    </source>
</evidence>
<reference evidence="1" key="1">
    <citation type="journal article" date="2014" name="Front. Microbiol.">
        <title>High frequency of phylogenetically diverse reductive dehalogenase-homologous genes in deep subseafloor sedimentary metagenomes.</title>
        <authorList>
            <person name="Kawai M."/>
            <person name="Futagami T."/>
            <person name="Toyoda A."/>
            <person name="Takaki Y."/>
            <person name="Nishi S."/>
            <person name="Hori S."/>
            <person name="Arai W."/>
            <person name="Tsubouchi T."/>
            <person name="Morono Y."/>
            <person name="Uchiyama I."/>
            <person name="Ito T."/>
            <person name="Fujiyama A."/>
            <person name="Inagaki F."/>
            <person name="Takami H."/>
        </authorList>
    </citation>
    <scope>NUCLEOTIDE SEQUENCE</scope>
    <source>
        <strain evidence="1">Expedition CK06-06</strain>
    </source>
</reference>
<feature type="non-terminal residue" evidence="1">
    <location>
        <position position="1"/>
    </location>
</feature>
<comment type="caution">
    <text evidence="1">The sequence shown here is derived from an EMBL/GenBank/DDBJ whole genome shotgun (WGS) entry which is preliminary data.</text>
</comment>
<organism evidence="1">
    <name type="scientific">marine sediment metagenome</name>
    <dbReference type="NCBI Taxonomy" id="412755"/>
    <lineage>
        <taxon>unclassified sequences</taxon>
        <taxon>metagenomes</taxon>
        <taxon>ecological metagenomes</taxon>
    </lineage>
</organism>
<dbReference type="Gene3D" id="3.40.50.150">
    <property type="entry name" value="Vaccinia Virus protein VP39"/>
    <property type="match status" value="1"/>
</dbReference>
<name>X0Z826_9ZZZZ</name>